<dbReference type="EMBL" id="CALNXK010000014">
    <property type="protein sequence ID" value="CAH3046202.1"/>
    <property type="molecule type" value="Genomic_DNA"/>
</dbReference>
<keyword evidence="2" id="KW-1185">Reference proteome</keyword>
<name>A0ABN8NEB7_9CNID</name>
<protein>
    <submittedName>
        <fullName evidence="1">Uncharacterized protein</fullName>
    </submittedName>
</protein>
<sequence length="171" mass="19669">MQKKIHIMLIEDDIYFIHAPQHPTSSTTSTDWHMCTGLMDIQASISAIPRTANCQKLHRIIPVVSKTGAVKQCSGGVSTETILEHFKESISHFLSQRTWPHYPHSTKKSNIVTIHFLNIFRVYSDEARDELDLLKTTRLIDEFLQNLKSVHDYETSLNHLLTEAPDLQQYL</sequence>
<evidence type="ECO:0000313" key="1">
    <source>
        <dbReference type="EMBL" id="CAH3046202.1"/>
    </source>
</evidence>
<gene>
    <name evidence="1" type="ORF">PLOB_00008426</name>
</gene>
<reference evidence="1 2" key="1">
    <citation type="submission" date="2022-05" db="EMBL/GenBank/DDBJ databases">
        <authorList>
            <consortium name="Genoscope - CEA"/>
            <person name="William W."/>
        </authorList>
    </citation>
    <scope>NUCLEOTIDE SEQUENCE [LARGE SCALE GENOMIC DNA]</scope>
</reference>
<evidence type="ECO:0000313" key="2">
    <source>
        <dbReference type="Proteomes" id="UP001159405"/>
    </source>
</evidence>
<proteinExistence type="predicted"/>
<organism evidence="1 2">
    <name type="scientific">Porites lobata</name>
    <dbReference type="NCBI Taxonomy" id="104759"/>
    <lineage>
        <taxon>Eukaryota</taxon>
        <taxon>Metazoa</taxon>
        <taxon>Cnidaria</taxon>
        <taxon>Anthozoa</taxon>
        <taxon>Hexacorallia</taxon>
        <taxon>Scleractinia</taxon>
        <taxon>Fungiina</taxon>
        <taxon>Poritidae</taxon>
        <taxon>Porites</taxon>
    </lineage>
</organism>
<comment type="caution">
    <text evidence="1">The sequence shown here is derived from an EMBL/GenBank/DDBJ whole genome shotgun (WGS) entry which is preliminary data.</text>
</comment>
<dbReference type="Proteomes" id="UP001159405">
    <property type="component" value="Unassembled WGS sequence"/>
</dbReference>
<accession>A0ABN8NEB7</accession>